<dbReference type="FunFam" id="1.10.10.10:FF:000200">
    <property type="entry name" value="GA-binding protein alpha chain, putative"/>
    <property type="match status" value="1"/>
</dbReference>
<gene>
    <name evidence="9" type="ORF">EB796_012035</name>
</gene>
<dbReference type="Gene3D" id="1.10.150.50">
    <property type="entry name" value="Transcription Factor, Ets-1"/>
    <property type="match status" value="1"/>
</dbReference>
<dbReference type="Pfam" id="PF00178">
    <property type="entry name" value="Ets"/>
    <property type="match status" value="1"/>
</dbReference>
<evidence type="ECO:0000256" key="5">
    <source>
        <dbReference type="ARBA" id="ARBA00023242"/>
    </source>
</evidence>
<dbReference type="InterPro" id="IPR000418">
    <property type="entry name" value="Ets_dom"/>
</dbReference>
<name>A0A7J7JVF4_BUGNE</name>
<accession>A0A7J7JVF4</accession>
<dbReference type="InterPro" id="IPR036390">
    <property type="entry name" value="WH_DNA-bd_sf"/>
</dbReference>
<dbReference type="Gene3D" id="3.10.20.90">
    <property type="entry name" value="Phosphatidylinositol 3-kinase Catalytic Subunit, Chain A, domain 1"/>
    <property type="match status" value="1"/>
</dbReference>
<dbReference type="AlphaFoldDB" id="A0A7J7JVF4"/>
<sequence length="577" mass="65435">MTSESRRGISFVHVSSSAKGLSALETSWIELGIWSSNNNTQSHTQSITYYVIDYFLTWCLHAPAVMLRNQKRQSESALDDESVAKQPETKTIKLEDAVINEVAGGDEIVDAGNVVILTQDPTTGELTQKVVSADEIDAVVKQHQKDNEVSAEDTQFQIVEGEDQQVTAELDTARVNLSEEQLMSSQMSEEVGVELQEPPVFQNIVVQHMEITEPLTTLRELLEARLSCNLSEHEFYLQDSLPLDPTKNLVEQCVQGEGMVQINVEVKSQPGERSKINIVDILKPADEIEVEPQPVPQPPPQTQDHVTRWIVDQNYRKEQDRLKIPYDPVDWTEIHVKHWINWAIEEFQLVGVTAPSFHLTGKELCEMQHSEFVQKVPHDKGDVFWTHLELLRKCKFVAVVQQPAPMAVHTVTVSTGEFGRNQAKMGKVRASRIIGDGIACGVRTGNNGQIQLWQFLLELLTDRSAREVICWIGDEGEFKLTNPEGVAQLWGERKHKPTMNYEKLSRALRYYYDGDMISKVHGKRFVYKFVCDLKQLLGYSAGELHRLVDESAHKELQKARDNIRPGMVRKQSVVIHQ</sequence>
<reference evidence="9" key="1">
    <citation type="submission" date="2020-06" db="EMBL/GenBank/DDBJ databases">
        <title>Draft genome of Bugula neritina, a colonial animal packing powerful symbionts and potential medicines.</title>
        <authorList>
            <person name="Rayko M."/>
        </authorList>
    </citation>
    <scope>NUCLEOTIDE SEQUENCE [LARGE SCALE GENOMIC DNA]</scope>
    <source>
        <strain evidence="9">Kwan_BN1</strain>
    </source>
</reference>
<proteinExistence type="inferred from homology"/>
<dbReference type="SUPFAM" id="SSF46785">
    <property type="entry name" value="Winged helix' DNA-binding domain"/>
    <property type="match status" value="1"/>
</dbReference>
<comment type="caution">
    <text evidence="9">The sequence shown here is derived from an EMBL/GenBank/DDBJ whole genome shotgun (WGS) entry which is preliminary data.</text>
</comment>
<dbReference type="SMART" id="SM00413">
    <property type="entry name" value="ETS"/>
    <property type="match status" value="1"/>
</dbReference>
<organism evidence="9 10">
    <name type="scientific">Bugula neritina</name>
    <name type="common">Brown bryozoan</name>
    <name type="synonym">Sertularia neritina</name>
    <dbReference type="NCBI Taxonomy" id="10212"/>
    <lineage>
        <taxon>Eukaryota</taxon>
        <taxon>Metazoa</taxon>
        <taxon>Spiralia</taxon>
        <taxon>Lophotrochozoa</taxon>
        <taxon>Bryozoa</taxon>
        <taxon>Gymnolaemata</taxon>
        <taxon>Cheilostomatida</taxon>
        <taxon>Flustrina</taxon>
        <taxon>Buguloidea</taxon>
        <taxon>Bugulidae</taxon>
        <taxon>Bugula</taxon>
    </lineage>
</organism>
<dbReference type="GO" id="GO:0043565">
    <property type="term" value="F:sequence-specific DNA binding"/>
    <property type="evidence" value="ECO:0007669"/>
    <property type="project" value="InterPro"/>
</dbReference>
<dbReference type="EMBL" id="VXIV02001797">
    <property type="protein sequence ID" value="KAF6029704.1"/>
    <property type="molecule type" value="Genomic_DNA"/>
</dbReference>
<dbReference type="InterPro" id="IPR046328">
    <property type="entry name" value="ETS_fam"/>
</dbReference>
<evidence type="ECO:0000313" key="10">
    <source>
        <dbReference type="Proteomes" id="UP000593567"/>
    </source>
</evidence>
<comment type="subcellular location">
    <subcellularLocation>
        <location evidence="1 6">Nucleus</location>
    </subcellularLocation>
</comment>
<dbReference type="PANTHER" id="PTHR11849:SF195">
    <property type="entry name" value="GA-BINDING PROTEIN ALPHA CHAIN"/>
    <property type="match status" value="1"/>
</dbReference>
<keyword evidence="3" id="KW-0597">Phosphoprotein</keyword>
<dbReference type="Proteomes" id="UP000593567">
    <property type="component" value="Unassembled WGS sequence"/>
</dbReference>
<evidence type="ECO:0000256" key="3">
    <source>
        <dbReference type="ARBA" id="ARBA00022553"/>
    </source>
</evidence>
<dbReference type="PROSITE" id="PS00346">
    <property type="entry name" value="ETS_DOMAIN_2"/>
    <property type="match status" value="1"/>
</dbReference>
<dbReference type="GO" id="GO:0005634">
    <property type="term" value="C:nucleus"/>
    <property type="evidence" value="ECO:0007669"/>
    <property type="project" value="UniProtKB-SubCell"/>
</dbReference>
<dbReference type="InterPro" id="IPR036388">
    <property type="entry name" value="WH-like_DNA-bd_sf"/>
</dbReference>
<dbReference type="FunFam" id="3.10.20.90:FF:000251">
    <property type="entry name" value="DNA-binding protein Ets97D"/>
    <property type="match status" value="1"/>
</dbReference>
<evidence type="ECO:0000256" key="4">
    <source>
        <dbReference type="ARBA" id="ARBA00023125"/>
    </source>
</evidence>
<dbReference type="SMART" id="SM00251">
    <property type="entry name" value="SAM_PNT"/>
    <property type="match status" value="1"/>
</dbReference>
<dbReference type="FunFam" id="1.10.150.50:FF:000039">
    <property type="entry name" value="GA-binding protein alpha chain, putative"/>
    <property type="match status" value="1"/>
</dbReference>
<protein>
    <submittedName>
        <fullName evidence="9">GABPA</fullName>
    </submittedName>
</protein>
<keyword evidence="10" id="KW-1185">Reference proteome</keyword>
<dbReference type="InterPro" id="IPR024668">
    <property type="entry name" value="GABP_asu_N"/>
</dbReference>
<dbReference type="Gene3D" id="1.10.10.10">
    <property type="entry name" value="Winged helix-like DNA-binding domain superfamily/Winged helix DNA-binding domain"/>
    <property type="match status" value="1"/>
</dbReference>
<dbReference type="OrthoDB" id="10067219at2759"/>
<evidence type="ECO:0000259" key="8">
    <source>
        <dbReference type="PROSITE" id="PS51433"/>
    </source>
</evidence>
<dbReference type="InterPro" id="IPR003118">
    <property type="entry name" value="Pointed_dom"/>
</dbReference>
<keyword evidence="5 6" id="KW-0539">Nucleus</keyword>
<dbReference type="SUPFAM" id="SSF47769">
    <property type="entry name" value="SAM/Pointed domain"/>
    <property type="match status" value="1"/>
</dbReference>
<dbReference type="Pfam" id="PF02198">
    <property type="entry name" value="SAM_PNT"/>
    <property type="match status" value="1"/>
</dbReference>
<keyword evidence="4 6" id="KW-0238">DNA-binding</keyword>
<dbReference type="PROSITE" id="PS00345">
    <property type="entry name" value="ETS_DOMAIN_1"/>
    <property type="match status" value="1"/>
</dbReference>
<evidence type="ECO:0000313" key="9">
    <source>
        <dbReference type="EMBL" id="KAF6029704.1"/>
    </source>
</evidence>
<dbReference type="CDD" id="cd08534">
    <property type="entry name" value="SAM_PNT-GABP-alpha"/>
    <property type="match status" value="1"/>
</dbReference>
<dbReference type="PROSITE" id="PS51433">
    <property type="entry name" value="PNT"/>
    <property type="match status" value="1"/>
</dbReference>
<evidence type="ECO:0000256" key="1">
    <source>
        <dbReference type="ARBA" id="ARBA00004123"/>
    </source>
</evidence>
<dbReference type="PRINTS" id="PR00454">
    <property type="entry name" value="ETSDOMAIN"/>
</dbReference>
<dbReference type="Pfam" id="PF11620">
    <property type="entry name" value="GABP-alpha"/>
    <property type="match status" value="1"/>
</dbReference>
<evidence type="ECO:0000256" key="6">
    <source>
        <dbReference type="RuleBase" id="RU004019"/>
    </source>
</evidence>
<comment type="similarity">
    <text evidence="2 6">Belongs to the ETS family.</text>
</comment>
<dbReference type="GO" id="GO:0000981">
    <property type="term" value="F:DNA-binding transcription factor activity, RNA polymerase II-specific"/>
    <property type="evidence" value="ECO:0007669"/>
    <property type="project" value="TreeGrafter"/>
</dbReference>
<dbReference type="InterPro" id="IPR013761">
    <property type="entry name" value="SAM/pointed_sf"/>
</dbReference>
<feature type="domain" description="ETS" evidence="7">
    <location>
        <begin position="450"/>
        <end position="530"/>
    </location>
</feature>
<evidence type="ECO:0000259" key="7">
    <source>
        <dbReference type="PROSITE" id="PS50061"/>
    </source>
</evidence>
<dbReference type="GO" id="GO:0030154">
    <property type="term" value="P:cell differentiation"/>
    <property type="evidence" value="ECO:0007669"/>
    <property type="project" value="TreeGrafter"/>
</dbReference>
<dbReference type="PROSITE" id="PS50061">
    <property type="entry name" value="ETS_DOMAIN_3"/>
    <property type="match status" value="1"/>
</dbReference>
<dbReference type="PANTHER" id="PTHR11849">
    <property type="entry name" value="ETS"/>
    <property type="match status" value="1"/>
</dbReference>
<evidence type="ECO:0000256" key="2">
    <source>
        <dbReference type="ARBA" id="ARBA00005562"/>
    </source>
</evidence>
<feature type="domain" description="PNT" evidence="8">
    <location>
        <begin position="310"/>
        <end position="395"/>
    </location>
</feature>